<evidence type="ECO:0000259" key="9">
    <source>
        <dbReference type="Pfam" id="PF00370"/>
    </source>
</evidence>
<comment type="similarity">
    <text evidence="1">Belongs to the FGGY kinase family.</text>
</comment>
<sequence>MEKYYLAVDIGASSGRHILGTVKEGKLELQEIYRFENGMKQKDGQFCWDVESLFTEIKEGMKECRKLGKIPLSMGIDTWAVDFVLLDGENRMLGNAAGYRDDRTKGMDKKLYEVISLKDLYERTGIQKQIFNTIYQLMAVREETPEYLEKGETFLMIPDYFHYLLTGVKMQEYTNATTTQLVKAETGTWDYELMKKLGLPERLFGNLSMPGTTVGPLTGAVEQEVGFSCQVVLPATHDTGSAVMAVPLCPVEEESTEDILYISSGTWSLMGTELSKANCSAESMEANFTNEGGYDHRFRYLKNIMGLWMIQSVKKELEEKGEAYSFAELCRMASEEEIASIVDCNDSLFLAPVSMIRAVQDYCQSSGMAVPKTPGQLAAVIYNSLAACYGNTVKELEAITGRSYPAIHVVGGGSNAEYLNRLTADRTGRTVYAGPGEATAIGNLLAQMLAAGEFESLKQAREAVYRSFAVKEYKPDSPGLPFYPAKGKPVNKHEQMEEKI</sequence>
<keyword evidence="5" id="KW-0067">ATP-binding</keyword>
<evidence type="ECO:0000256" key="7">
    <source>
        <dbReference type="NCBIfam" id="TIGR02627"/>
    </source>
</evidence>
<dbReference type="NCBIfam" id="TIGR02627">
    <property type="entry name" value="rhamnulo_kin"/>
    <property type="match status" value="1"/>
</dbReference>
<evidence type="ECO:0000256" key="6">
    <source>
        <dbReference type="ARBA" id="ARBA00023308"/>
    </source>
</evidence>
<dbReference type="AlphaFoldDB" id="D9R6W3"/>
<proteinExistence type="inferred from homology"/>
<evidence type="ECO:0000313" key="11">
    <source>
        <dbReference type="EMBL" id="ADL03619.1"/>
    </source>
</evidence>
<dbReference type="Gene3D" id="3.30.420.40">
    <property type="match status" value="2"/>
</dbReference>
<dbReference type="STRING" id="610130.Closa_1001"/>
<keyword evidence="4" id="KW-0418">Kinase</keyword>
<dbReference type="InterPro" id="IPR018485">
    <property type="entry name" value="FGGY_C"/>
</dbReference>
<dbReference type="KEGG" id="csh:Closa_1001"/>
<dbReference type="GO" id="GO:0019301">
    <property type="term" value="P:rhamnose catabolic process"/>
    <property type="evidence" value="ECO:0007669"/>
    <property type="project" value="UniProtKB-UniRule"/>
</dbReference>
<dbReference type="SUPFAM" id="SSF53067">
    <property type="entry name" value="Actin-like ATPase domain"/>
    <property type="match status" value="2"/>
</dbReference>
<dbReference type="InterPro" id="IPR050406">
    <property type="entry name" value="FGGY_Carb_Kinase"/>
</dbReference>
<dbReference type="RefSeq" id="WP_013271714.1">
    <property type="nucleotide sequence ID" value="NC_014376.1"/>
</dbReference>
<dbReference type="GO" id="GO:0005524">
    <property type="term" value="F:ATP binding"/>
    <property type="evidence" value="ECO:0007669"/>
    <property type="project" value="UniProtKB-KW"/>
</dbReference>
<dbReference type="PaxDb" id="610130-Closa_1001"/>
<dbReference type="OrthoDB" id="9761504at2"/>
<evidence type="ECO:0000256" key="2">
    <source>
        <dbReference type="ARBA" id="ARBA00022679"/>
    </source>
</evidence>
<feature type="domain" description="Carbohydrate kinase FGGY N-terminal" evidence="9">
    <location>
        <begin position="4"/>
        <end position="243"/>
    </location>
</feature>
<name>D9R6W3_LACSW</name>
<evidence type="ECO:0000256" key="1">
    <source>
        <dbReference type="ARBA" id="ARBA00009156"/>
    </source>
</evidence>
<reference evidence="11" key="1">
    <citation type="submission" date="2010-07" db="EMBL/GenBank/DDBJ databases">
        <title>Complete sequence of Clostridium saccharolyticum WM1.</title>
        <authorList>
            <consortium name="US DOE Joint Genome Institute"/>
            <person name="Lucas S."/>
            <person name="Copeland A."/>
            <person name="Lapidus A."/>
            <person name="Cheng J.-F."/>
            <person name="Bruce D."/>
            <person name="Goodwin L."/>
            <person name="Pitluck S."/>
            <person name="Chertkov O."/>
            <person name="Detter J.C."/>
            <person name="Han C."/>
            <person name="Tapia R."/>
            <person name="Land M."/>
            <person name="Hauser L."/>
            <person name="Chang Y.-J."/>
            <person name="Jeffries C."/>
            <person name="Kyrpides N."/>
            <person name="Ivanova N."/>
            <person name="Mikhailova N."/>
            <person name="Mouttaki H."/>
            <person name="Lin L."/>
            <person name="Zhou J."/>
            <person name="Hemme C.L."/>
            <person name="Woyke T."/>
        </authorList>
    </citation>
    <scope>NUCLEOTIDE SEQUENCE [LARGE SCALE GENOMIC DNA]</scope>
    <source>
        <strain evidence="11">WM1</strain>
    </source>
</reference>
<gene>
    <name evidence="11" type="ordered locus">Closa_1001</name>
</gene>
<organism evidence="11 12">
    <name type="scientific">Lacrimispora saccharolytica (strain ATCC 35040 / DSM 2544 / NRCC 2533 / WM1)</name>
    <name type="common">Clostridium saccharolyticum</name>
    <dbReference type="NCBI Taxonomy" id="610130"/>
    <lineage>
        <taxon>Bacteria</taxon>
        <taxon>Bacillati</taxon>
        <taxon>Bacillota</taxon>
        <taxon>Clostridia</taxon>
        <taxon>Lachnospirales</taxon>
        <taxon>Lachnospiraceae</taxon>
        <taxon>Lacrimispora</taxon>
    </lineage>
</organism>
<keyword evidence="2" id="KW-0808">Transferase</keyword>
<dbReference type="EMBL" id="CP002109">
    <property type="protein sequence ID" value="ADL03619.1"/>
    <property type="molecule type" value="Genomic_DNA"/>
</dbReference>
<dbReference type="GO" id="GO:0008993">
    <property type="term" value="F:rhamnulokinase activity"/>
    <property type="evidence" value="ECO:0007669"/>
    <property type="project" value="UniProtKB-UniRule"/>
</dbReference>
<dbReference type="InterPro" id="IPR018484">
    <property type="entry name" value="FGGY_N"/>
</dbReference>
<dbReference type="InterPro" id="IPR043129">
    <property type="entry name" value="ATPase_NBD"/>
</dbReference>
<dbReference type="HOGENOM" id="CLU_039395_0_1_9"/>
<dbReference type="Pfam" id="PF02782">
    <property type="entry name" value="FGGY_C"/>
    <property type="match status" value="1"/>
</dbReference>
<evidence type="ECO:0000256" key="8">
    <source>
        <dbReference type="SAM" id="MobiDB-lite"/>
    </source>
</evidence>
<protein>
    <recommendedName>
        <fullName evidence="7">Rhamnulokinase</fullName>
        <ecNumber evidence="7">2.7.1.5</ecNumber>
    </recommendedName>
</protein>
<evidence type="ECO:0000313" key="12">
    <source>
        <dbReference type="Proteomes" id="UP000001662"/>
    </source>
</evidence>
<keyword evidence="3" id="KW-0547">Nucleotide-binding</keyword>
<accession>D9R6W3</accession>
<feature type="domain" description="Carbohydrate kinase FGGY C-terminal" evidence="10">
    <location>
        <begin position="260"/>
        <end position="451"/>
    </location>
</feature>
<evidence type="ECO:0000259" key="10">
    <source>
        <dbReference type="Pfam" id="PF02782"/>
    </source>
</evidence>
<evidence type="ECO:0000256" key="4">
    <source>
        <dbReference type="ARBA" id="ARBA00022777"/>
    </source>
</evidence>
<evidence type="ECO:0000256" key="5">
    <source>
        <dbReference type="ARBA" id="ARBA00022840"/>
    </source>
</evidence>
<dbReference type="PANTHER" id="PTHR43095:SF5">
    <property type="entry name" value="XYLULOSE KINASE"/>
    <property type="match status" value="1"/>
</dbReference>
<feature type="region of interest" description="Disordered" evidence="8">
    <location>
        <begin position="481"/>
        <end position="500"/>
    </location>
</feature>
<keyword evidence="12" id="KW-1185">Reference proteome</keyword>
<dbReference type="InterPro" id="IPR013449">
    <property type="entry name" value="Rhamnulokinase"/>
</dbReference>
<evidence type="ECO:0000256" key="3">
    <source>
        <dbReference type="ARBA" id="ARBA00022741"/>
    </source>
</evidence>
<dbReference type="EC" id="2.7.1.5" evidence="7"/>
<dbReference type="Pfam" id="PF00370">
    <property type="entry name" value="FGGY_N"/>
    <property type="match status" value="1"/>
</dbReference>
<keyword evidence="6" id="KW-0684">Rhamnose metabolism</keyword>
<feature type="compositionally biased region" description="Basic and acidic residues" evidence="8">
    <location>
        <begin position="491"/>
        <end position="500"/>
    </location>
</feature>
<dbReference type="CDD" id="cd07771">
    <property type="entry name" value="ASKHA_NBD_FGGY_RhaB-like"/>
    <property type="match status" value="1"/>
</dbReference>
<dbReference type="PANTHER" id="PTHR43095">
    <property type="entry name" value="SUGAR KINASE"/>
    <property type="match status" value="1"/>
</dbReference>
<dbReference type="eggNOG" id="COG1070">
    <property type="taxonomic scope" value="Bacteria"/>
</dbReference>
<dbReference type="Proteomes" id="UP000001662">
    <property type="component" value="Chromosome"/>
</dbReference>